<organism evidence="1 2">
    <name type="scientific">Acetivibrio straminisolvens JCM 21531</name>
    <dbReference type="NCBI Taxonomy" id="1294263"/>
    <lineage>
        <taxon>Bacteria</taxon>
        <taxon>Bacillati</taxon>
        <taxon>Bacillota</taxon>
        <taxon>Clostridia</taxon>
        <taxon>Eubacteriales</taxon>
        <taxon>Oscillospiraceae</taxon>
        <taxon>Acetivibrio</taxon>
    </lineage>
</organism>
<keyword evidence="2" id="KW-1185">Reference proteome</keyword>
<dbReference type="Proteomes" id="UP000019109">
    <property type="component" value="Unassembled WGS sequence"/>
</dbReference>
<name>W4V7Z5_9FIRM</name>
<dbReference type="AlphaFoldDB" id="W4V7Z5"/>
<accession>W4V7Z5</accession>
<reference evidence="1" key="1">
    <citation type="journal article" date="2014" name="Genome Announc.">
        <title>Draft Genome Sequence of Clostridium straminisolvens Strain JCM 21531T, Isolated from a Cellulose-Degrading Bacterial Community.</title>
        <authorList>
            <person name="Yuki M."/>
            <person name="Oshima K."/>
            <person name="Suda W."/>
            <person name="Sakamoto M."/>
            <person name="Kitamura K."/>
            <person name="Iida T."/>
            <person name="Hattori M."/>
            <person name="Ohkuma M."/>
        </authorList>
    </citation>
    <scope>NUCLEOTIDE SEQUENCE [LARGE SCALE GENOMIC DNA]</scope>
    <source>
        <strain evidence="1">JCM 21531</strain>
    </source>
</reference>
<dbReference type="EMBL" id="BAVR01000027">
    <property type="protein sequence ID" value="GAE88913.1"/>
    <property type="molecule type" value="Genomic_DNA"/>
</dbReference>
<comment type="caution">
    <text evidence="1">The sequence shown here is derived from an EMBL/GenBank/DDBJ whole genome shotgun (WGS) entry which is preliminary data.</text>
</comment>
<dbReference type="RefSeq" id="WP_243467453.1">
    <property type="nucleotide sequence ID" value="NZ_BAVR01000027.1"/>
</dbReference>
<evidence type="ECO:0000313" key="2">
    <source>
        <dbReference type="Proteomes" id="UP000019109"/>
    </source>
</evidence>
<gene>
    <name evidence="1" type="ORF">JCM21531_2397</name>
</gene>
<protein>
    <submittedName>
        <fullName evidence="1">Uncharacterized protein</fullName>
    </submittedName>
</protein>
<proteinExistence type="predicted"/>
<evidence type="ECO:0000313" key="1">
    <source>
        <dbReference type="EMBL" id="GAE88913.1"/>
    </source>
</evidence>
<dbReference type="STRING" id="1294263.JCM21531_2397"/>
<sequence length="172" mass="18482">MITFKDGKTTIKAKLATAVQPANSGDIEGKGYALEIVGVVKSDTGEEMVQETLSVDFADKFAPSYKSVTAGVYGSTKGFTLEFDEEIKFLNNSAGLGATDLVIKDGGKTLEAGIDYDVAVKDGNKIEVTLKGDDYKDFKGTLKVSTKETVKYITDKAGNALNKFEDKEVKIN</sequence>